<keyword evidence="3" id="KW-1185">Reference proteome</keyword>
<evidence type="ECO:0000313" key="3">
    <source>
        <dbReference type="Proteomes" id="UP001652624"/>
    </source>
</evidence>
<dbReference type="SMART" id="SM01373">
    <property type="entry name" value="MAGE"/>
    <property type="match status" value="1"/>
</dbReference>
<dbReference type="Gene3D" id="1.10.10.1210">
    <property type="entry name" value="MAGE homology domain, winged helix WH2 motif"/>
    <property type="match status" value="1"/>
</dbReference>
<dbReference type="InterPro" id="IPR002190">
    <property type="entry name" value="MHD_dom"/>
</dbReference>
<dbReference type="Proteomes" id="UP001652624">
    <property type="component" value="Chromosome X"/>
</dbReference>
<name>A0ABM3WS34_ERIEU</name>
<proteinExistence type="predicted"/>
<feature type="region of interest" description="Disordered" evidence="1">
    <location>
        <begin position="1"/>
        <end position="51"/>
    </location>
</feature>
<dbReference type="PROSITE" id="PS50838">
    <property type="entry name" value="MAGE"/>
    <property type="match status" value="1"/>
</dbReference>
<accession>A0ABM3WS34</accession>
<dbReference type="InterPro" id="IPR041898">
    <property type="entry name" value="MAGE_WH1"/>
</dbReference>
<dbReference type="Gene3D" id="1.10.10.1200">
    <property type="entry name" value="MAGE homology domain, winged helix WH1 motif"/>
    <property type="match status" value="1"/>
</dbReference>
<dbReference type="Pfam" id="PF01454">
    <property type="entry name" value="MAGE"/>
    <property type="match status" value="1"/>
</dbReference>
<dbReference type="InterPro" id="IPR037445">
    <property type="entry name" value="MAGE"/>
</dbReference>
<dbReference type="InterPro" id="IPR041899">
    <property type="entry name" value="MAGE_WH2"/>
</dbReference>
<evidence type="ECO:0000259" key="2">
    <source>
        <dbReference type="PROSITE" id="PS50838"/>
    </source>
</evidence>
<sequence>MSHRSRRPAERRDRHRRRSRVMAARHPEGEQEMAARHPEEEQGTDDPQVLEGAPTSLRESLYGKMADLVGFLLQKYHTRQPTTEEEIVSWVLRSEQLFPSFFKKACECMQLVLGIDVQEVDARSHTYILTTTLGLTYNGLQVPEQGLPKTGLLVIVLGLIAWEGHWASEEAIWNVLNMLGVYAGREHFIYGEPRELLTNEWVQERYLLYRQLPGTSPARFAFLWGPRAYAETTTPQVLERCIKINDRGMKYFSQSAGTGGQREEGH</sequence>
<evidence type="ECO:0000256" key="1">
    <source>
        <dbReference type="SAM" id="MobiDB-lite"/>
    </source>
</evidence>
<dbReference type="PANTHER" id="PTHR11736:SF81">
    <property type="entry name" value="MAGE DOMAIN-CONTAINING PROTEIN"/>
    <property type="match status" value="1"/>
</dbReference>
<dbReference type="RefSeq" id="XP_060039384.1">
    <property type="nucleotide sequence ID" value="XM_060183401.1"/>
</dbReference>
<reference evidence="4" key="1">
    <citation type="submission" date="2025-08" db="UniProtKB">
        <authorList>
            <consortium name="RefSeq"/>
        </authorList>
    </citation>
    <scope>IDENTIFICATION</scope>
</reference>
<feature type="compositionally biased region" description="Basic and acidic residues" evidence="1">
    <location>
        <begin position="25"/>
        <end position="40"/>
    </location>
</feature>
<dbReference type="PANTHER" id="PTHR11736">
    <property type="entry name" value="MELANOMA-ASSOCIATED ANTIGEN MAGE ANTIGEN"/>
    <property type="match status" value="1"/>
</dbReference>
<feature type="domain" description="MAGE" evidence="2">
    <location>
        <begin position="61"/>
        <end position="247"/>
    </location>
</feature>
<dbReference type="GeneID" id="132535875"/>
<gene>
    <name evidence="4" type="primary">LOC132535875</name>
</gene>
<evidence type="ECO:0000313" key="4">
    <source>
        <dbReference type="RefSeq" id="XP_060039384.1"/>
    </source>
</evidence>
<protein>
    <submittedName>
        <fullName evidence="4">Melanoma-associated antigen 8-like</fullName>
    </submittedName>
</protein>
<organism evidence="3 4">
    <name type="scientific">Erinaceus europaeus</name>
    <name type="common">Western European hedgehog</name>
    <dbReference type="NCBI Taxonomy" id="9365"/>
    <lineage>
        <taxon>Eukaryota</taxon>
        <taxon>Metazoa</taxon>
        <taxon>Chordata</taxon>
        <taxon>Craniata</taxon>
        <taxon>Vertebrata</taxon>
        <taxon>Euteleostomi</taxon>
        <taxon>Mammalia</taxon>
        <taxon>Eutheria</taxon>
        <taxon>Laurasiatheria</taxon>
        <taxon>Eulipotyphla</taxon>
        <taxon>Erinaceidae</taxon>
        <taxon>Erinaceinae</taxon>
        <taxon>Erinaceus</taxon>
    </lineage>
</organism>